<dbReference type="Proteomes" id="UP001142325">
    <property type="component" value="Unassembled WGS sequence"/>
</dbReference>
<evidence type="ECO:0000256" key="6">
    <source>
        <dbReference type="SAM" id="MobiDB-lite"/>
    </source>
</evidence>
<dbReference type="InterPro" id="IPR036388">
    <property type="entry name" value="WH-like_DNA-bd_sf"/>
</dbReference>
<feature type="compositionally biased region" description="Low complexity" evidence="6">
    <location>
        <begin position="373"/>
        <end position="385"/>
    </location>
</feature>
<proteinExistence type="inferred from homology"/>
<dbReference type="GO" id="GO:0016987">
    <property type="term" value="F:sigma factor activity"/>
    <property type="evidence" value="ECO:0007669"/>
    <property type="project" value="UniProtKB-KW"/>
</dbReference>
<dbReference type="NCBIfam" id="TIGR02937">
    <property type="entry name" value="sigma70-ECF"/>
    <property type="match status" value="1"/>
</dbReference>
<dbReference type="InterPro" id="IPR039425">
    <property type="entry name" value="RNA_pol_sigma-70-like"/>
</dbReference>
<feature type="region of interest" description="Disordered" evidence="6">
    <location>
        <begin position="373"/>
        <end position="406"/>
    </location>
</feature>
<reference evidence="10" key="2">
    <citation type="submission" date="2023-01" db="EMBL/GenBank/DDBJ databases">
        <authorList>
            <person name="Sun Q."/>
            <person name="Evtushenko L."/>
        </authorList>
    </citation>
    <scope>NUCLEOTIDE SEQUENCE</scope>
    <source>
        <strain evidence="10">VKM Ac-1958</strain>
    </source>
</reference>
<dbReference type="Gene3D" id="1.10.1740.10">
    <property type="match status" value="1"/>
</dbReference>
<dbReference type="GO" id="GO:0005975">
    <property type="term" value="P:carbohydrate metabolic process"/>
    <property type="evidence" value="ECO:0007669"/>
    <property type="project" value="UniProtKB-ARBA"/>
</dbReference>
<reference evidence="10" key="1">
    <citation type="journal article" date="2014" name="Int. J. Syst. Evol. Microbiol.">
        <title>Complete genome sequence of Corynebacterium casei LMG S-19264T (=DSM 44701T), isolated from a smear-ripened cheese.</title>
        <authorList>
            <consortium name="US DOE Joint Genome Institute (JGI-PGF)"/>
            <person name="Walter F."/>
            <person name="Albersmeier A."/>
            <person name="Kalinowski J."/>
            <person name="Ruckert C."/>
        </authorList>
    </citation>
    <scope>NUCLEOTIDE SEQUENCE</scope>
    <source>
        <strain evidence="10">VKM Ac-1958</strain>
    </source>
</reference>
<dbReference type="SUPFAM" id="SSF88659">
    <property type="entry name" value="Sigma3 and sigma4 domains of RNA polymerase sigma factors"/>
    <property type="match status" value="1"/>
</dbReference>
<dbReference type="SUPFAM" id="SSF88946">
    <property type="entry name" value="Sigma2 domain of RNA polymerase sigma factors"/>
    <property type="match status" value="1"/>
</dbReference>
<dbReference type="InterPro" id="IPR007627">
    <property type="entry name" value="RNA_pol_sigma70_r2"/>
</dbReference>
<dbReference type="InterPro" id="IPR013249">
    <property type="entry name" value="RNA_pol_sigma70_r4_t2"/>
</dbReference>
<sequence length="598" mass="62709">MNESRGDADLLRSLREGDQSAYAILWERHIGAALRYAHRAYPVRAEDLASEAFLAIYQQVTTTGKGPEFAFRSYLKAVIRNTAIRWRKEADLVDDTAAVDSTDFRDALNLIEREANASDLRGAFEELPERWQRVLWLSEVAEVGRPEIALELGIKPNAVSALQRRARAGLKLNWLTRQIPLALREDPGHAAHLFPRHLADPQDAIVAEEVSAHVAECVVCGELLLSLRSDARRLQNVTLSAVGFGALGVTLPSVGAFAPGTVAAAALATAGAGIGVAGLLTGGIGALSIGGILLTTLLLPGPVPVVPSAAVADSTATAAPVTPGPTVPPGVIPAPAPAPAATLPGVPSPTGRWNADPSIDSVDLVNDPAAEVPLAPTAPVTAPGTTPGPGEGTASTPSPGVSTPPTSSGYLAPVLAGRTTPGAEIGIDVDGQRYAPAVAADGSWSFDPRGLQLPAGDYEYQAWAFDSTGESPATTGTFTILPVVIGGFENISGTEDMQVAEASTTGLVISATGPANGSIYITTMQGHTAIIPLDETGHALKRLRMHSRGWYWFTFRALDADEYWGPPTEHPLDVYDPDIIFDPWGPGPEEMTFELTDP</sequence>
<dbReference type="GO" id="GO:0006352">
    <property type="term" value="P:DNA-templated transcription initiation"/>
    <property type="evidence" value="ECO:0007669"/>
    <property type="project" value="InterPro"/>
</dbReference>
<comment type="similarity">
    <text evidence="1">Belongs to the sigma-70 factor family. ECF subfamily.</text>
</comment>
<dbReference type="InterPro" id="IPR013324">
    <property type="entry name" value="RNA_pol_sigma_r3/r4-like"/>
</dbReference>
<name>A0A9W6HSL2_9MICO</name>
<evidence type="ECO:0000256" key="1">
    <source>
        <dbReference type="ARBA" id="ARBA00010641"/>
    </source>
</evidence>
<dbReference type="InterPro" id="IPR013783">
    <property type="entry name" value="Ig-like_fold"/>
</dbReference>
<evidence type="ECO:0000313" key="10">
    <source>
        <dbReference type="EMBL" id="GLK01384.1"/>
    </source>
</evidence>
<feature type="domain" description="RNA polymerase sigma-70 region 2" evidence="8">
    <location>
        <begin position="27"/>
        <end position="89"/>
    </location>
</feature>
<dbReference type="Pfam" id="PF08281">
    <property type="entry name" value="Sigma70_r4_2"/>
    <property type="match status" value="1"/>
</dbReference>
<dbReference type="InterPro" id="IPR014284">
    <property type="entry name" value="RNA_pol_sigma-70_dom"/>
</dbReference>
<evidence type="ECO:0000256" key="2">
    <source>
        <dbReference type="ARBA" id="ARBA00023015"/>
    </source>
</evidence>
<keyword evidence="3" id="KW-0731">Sigma factor</keyword>
<dbReference type="PANTHER" id="PTHR43133:SF8">
    <property type="entry name" value="RNA POLYMERASE SIGMA FACTOR HI_1459-RELATED"/>
    <property type="match status" value="1"/>
</dbReference>
<evidence type="ECO:0000256" key="7">
    <source>
        <dbReference type="SAM" id="Phobius"/>
    </source>
</evidence>
<evidence type="ECO:0000313" key="11">
    <source>
        <dbReference type="Proteomes" id="UP001142325"/>
    </source>
</evidence>
<protein>
    <recommendedName>
        <fullName evidence="12">RNA polymerase sigma factor (Sigma-70 family)</fullName>
    </recommendedName>
</protein>
<dbReference type="AlphaFoldDB" id="A0A9W6HSL2"/>
<feature type="transmembrane region" description="Helical" evidence="7">
    <location>
        <begin position="264"/>
        <end position="294"/>
    </location>
</feature>
<keyword evidence="7" id="KW-0812">Transmembrane</keyword>
<dbReference type="PANTHER" id="PTHR43133">
    <property type="entry name" value="RNA POLYMERASE ECF-TYPE SIGMA FACTO"/>
    <property type="match status" value="1"/>
</dbReference>
<feature type="domain" description="RNA polymerase sigma factor 70 region 4 type 2" evidence="9">
    <location>
        <begin position="120"/>
        <end position="168"/>
    </location>
</feature>
<dbReference type="Pfam" id="PF04542">
    <property type="entry name" value="Sigma70_r2"/>
    <property type="match status" value="1"/>
</dbReference>
<keyword evidence="11" id="KW-1185">Reference proteome</keyword>
<feature type="compositionally biased region" description="Low complexity" evidence="6">
    <location>
        <begin position="392"/>
        <end position="406"/>
    </location>
</feature>
<keyword evidence="7" id="KW-1133">Transmembrane helix</keyword>
<gene>
    <name evidence="10" type="ORF">GCM10017596_10990</name>
</gene>
<dbReference type="RefSeq" id="WP_204939032.1">
    <property type="nucleotide sequence ID" value="NZ_BAAAUM010000001.1"/>
</dbReference>
<evidence type="ECO:0000259" key="9">
    <source>
        <dbReference type="Pfam" id="PF08281"/>
    </source>
</evidence>
<accession>A0A9W6HSL2</accession>
<evidence type="ECO:0000256" key="5">
    <source>
        <dbReference type="ARBA" id="ARBA00023163"/>
    </source>
</evidence>
<dbReference type="GO" id="GO:0003677">
    <property type="term" value="F:DNA binding"/>
    <property type="evidence" value="ECO:0007669"/>
    <property type="project" value="UniProtKB-KW"/>
</dbReference>
<evidence type="ECO:0000256" key="4">
    <source>
        <dbReference type="ARBA" id="ARBA00023125"/>
    </source>
</evidence>
<evidence type="ECO:0008006" key="12">
    <source>
        <dbReference type="Google" id="ProtNLM"/>
    </source>
</evidence>
<dbReference type="InterPro" id="IPR013325">
    <property type="entry name" value="RNA_pol_sigma_r2"/>
</dbReference>
<keyword evidence="7" id="KW-0472">Membrane</keyword>
<dbReference type="Gene3D" id="2.60.40.10">
    <property type="entry name" value="Immunoglobulins"/>
    <property type="match status" value="1"/>
</dbReference>
<keyword evidence="4" id="KW-0238">DNA-binding</keyword>
<keyword evidence="2" id="KW-0805">Transcription regulation</keyword>
<keyword evidence="5" id="KW-0804">Transcription</keyword>
<feature type="transmembrane region" description="Helical" evidence="7">
    <location>
        <begin position="237"/>
        <end position="258"/>
    </location>
</feature>
<comment type="caution">
    <text evidence="10">The sequence shown here is derived from an EMBL/GenBank/DDBJ whole genome shotgun (WGS) entry which is preliminary data.</text>
</comment>
<organism evidence="10 11">
    <name type="scientific">Microbacterium keratanolyticum</name>
    <dbReference type="NCBI Taxonomy" id="67574"/>
    <lineage>
        <taxon>Bacteria</taxon>
        <taxon>Bacillati</taxon>
        <taxon>Actinomycetota</taxon>
        <taxon>Actinomycetes</taxon>
        <taxon>Micrococcales</taxon>
        <taxon>Microbacteriaceae</taxon>
        <taxon>Microbacterium</taxon>
    </lineage>
</organism>
<evidence type="ECO:0000259" key="8">
    <source>
        <dbReference type="Pfam" id="PF04542"/>
    </source>
</evidence>
<dbReference type="Gene3D" id="1.10.10.10">
    <property type="entry name" value="Winged helix-like DNA-binding domain superfamily/Winged helix DNA-binding domain"/>
    <property type="match status" value="1"/>
</dbReference>
<dbReference type="EMBL" id="BSET01000001">
    <property type="protein sequence ID" value="GLK01384.1"/>
    <property type="molecule type" value="Genomic_DNA"/>
</dbReference>
<evidence type="ECO:0000256" key="3">
    <source>
        <dbReference type="ARBA" id="ARBA00023082"/>
    </source>
</evidence>